<evidence type="ECO:0000256" key="4">
    <source>
        <dbReference type="ARBA" id="ARBA00022786"/>
    </source>
</evidence>
<dbReference type="Pfam" id="PF13446">
    <property type="entry name" value="RPT"/>
    <property type="match status" value="2"/>
</dbReference>
<evidence type="ECO:0000256" key="5">
    <source>
        <dbReference type="ARBA" id="ARBA00022801"/>
    </source>
</evidence>
<dbReference type="InterPro" id="IPR028889">
    <property type="entry name" value="USP"/>
</dbReference>
<dbReference type="PROSITE" id="PS00972">
    <property type="entry name" value="USP_1"/>
    <property type="match status" value="1"/>
</dbReference>
<dbReference type="PROSITE" id="PS50235">
    <property type="entry name" value="USP_3"/>
    <property type="match status" value="1"/>
</dbReference>
<evidence type="ECO:0000256" key="1">
    <source>
        <dbReference type="ARBA" id="ARBA00000707"/>
    </source>
</evidence>
<dbReference type="InParanoid" id="A0A0D0BCD1"/>
<dbReference type="OrthoDB" id="2420415at2759"/>
<proteinExistence type="predicted"/>
<gene>
    <name evidence="9" type="ORF">CY34DRAFT_806505</name>
</gene>
<keyword evidence="5" id="KW-0378">Hydrolase</keyword>
<keyword evidence="3" id="KW-0645">Protease</keyword>
<feature type="compositionally biased region" description="Basic and acidic residues" evidence="7">
    <location>
        <begin position="941"/>
        <end position="950"/>
    </location>
</feature>
<dbReference type="Pfam" id="PF00443">
    <property type="entry name" value="UCH"/>
    <property type="match status" value="1"/>
</dbReference>
<dbReference type="HOGENOM" id="CLU_002870_0_0_1"/>
<evidence type="ECO:0000313" key="9">
    <source>
        <dbReference type="EMBL" id="KIK41088.1"/>
    </source>
</evidence>
<keyword evidence="10" id="KW-1185">Reference proteome</keyword>
<dbReference type="EMBL" id="KN835280">
    <property type="protein sequence ID" value="KIK41088.1"/>
    <property type="molecule type" value="Genomic_DNA"/>
</dbReference>
<feature type="region of interest" description="Disordered" evidence="7">
    <location>
        <begin position="1"/>
        <end position="81"/>
    </location>
</feature>
<dbReference type="EC" id="3.4.19.12" evidence="2"/>
<organism evidence="9 10">
    <name type="scientific">Suillus luteus UH-Slu-Lm8-n1</name>
    <dbReference type="NCBI Taxonomy" id="930992"/>
    <lineage>
        <taxon>Eukaryota</taxon>
        <taxon>Fungi</taxon>
        <taxon>Dikarya</taxon>
        <taxon>Basidiomycota</taxon>
        <taxon>Agaricomycotina</taxon>
        <taxon>Agaricomycetes</taxon>
        <taxon>Agaricomycetidae</taxon>
        <taxon>Boletales</taxon>
        <taxon>Suillineae</taxon>
        <taxon>Suillaceae</taxon>
        <taxon>Suillus</taxon>
    </lineage>
</organism>
<sequence length="1375" mass="155779">MDNNSGSSSSSNSNKSVRRQPTPPVTEVPKAPGTVSPETFYASASKSSAGLTPPPLPLRPKSSVGSAHTKVNIEPPPTYDTVFREPQLVSEDTIGTDQVPALIPADDHHSWPNVEQKWPEDDWGRTDTWNDPMPWDSSWAGGTSQKVIDLDARDQEEETNWWDAELRATRNRPGPGVLPPFVAESLHNPEHSLFSVSVTAPDIKPTGDVPPFIPPSHDEILRAVPHAHTYYCRRHHGWVFLQWKSSTIVPPFAKSFDPKQYPPLPDQDRRKRTNSCGDDSFDKSKKTHHFHLYPKAVDSGQLNPAFHRAPWEVAAQRKQKRRKITSVNIDDYAFKEPDVKMNEDLPEGHVEGELLDLYVCCQCSIYCIVSEAMPGVIPLKYVEDFSKYRHEHPPIGRQPDESVVSGWETLLTIVENKLWKGKTGQLPIAGKTFQNKIGWSSTTNYIFKQLGFELLQHTEAPGTPEEKTSEFLAPPNTEPNSPEGQEARMKLLRFWVETNAFLLDYQRRFASALKHYTPHPLYVKIDSAREMYQQAIGAHPDQIPRSSLSYPLGSLAEYIPLLQTWKTLGVTPTTCSPDILIFAYVAQCRCDPANTILYFTHFYAIVAAIQSLGGVPSQELQTLVFEERSRGRFTEEDLQNAAAVLGFGKDGALRLELEDDIEDDFLAEAWRTAIKNAWRDAKDCTQLQRDANEAFRIIAQSRGSKKLMKLFSESSKNQMDPSRAYSVLEISADVDDELVLTVFMLRVEEQLHQSDKWREALRTIAEVRDSSRLRHFLEEGKDPGDTATSTRADLPRGLNQLGNTCYLNSLLQYFYTIRELREAVASMANIDVKALEDEKYSEDDLKRHRVGGRLITRREILRSKKFVSQLADLFWQLQFCENQAVTPTIDLAKLALVTSRDEEEEEADKGGTDSSNDTDATLVEDGPVRSPDSNGSVLGKRPRDEQRMGMDVDTPASPITEEKNGYVMISQPPPSRGSKSPRLHGESSSSTMPLPSPLPDVEMANHEISQAEEQKKAPPLPTRKPTQSDSVMMFGKQHDVSECMDNCMFQIEIALLKFDGLGDSDNQNSVVKRLFYGKLRQRLTQVPAQRRPKTSTHEKEDLFSHLPVNVADNGYDIYDGLSGYFDDVVDYEGEKARMEVTLVDLPPLLQIQLQRVQFNRETFQPYKSQAYVKFGETIYMDRFLDTADPVKRARSKEVQAELNTRRERMRLLTQDKHAPFPASLKNTLDFLSKQETLILPDVDEELVANISSEQDMIEAEIVELKDTISKLKEDLENIWKDDTSVAYELTSVFIHRGSSPSFGHYFFYSRHVPEQPNNWFKYNDHQVTEVSKTEVLADTTGSTANPYLLVFAKKDRDIVRTVNRFDPMVLEDIDT</sequence>
<dbReference type="InterPro" id="IPR018200">
    <property type="entry name" value="USP_CS"/>
</dbReference>
<evidence type="ECO:0000256" key="6">
    <source>
        <dbReference type="ARBA" id="ARBA00022807"/>
    </source>
</evidence>
<reference evidence="9 10" key="1">
    <citation type="submission" date="2014-04" db="EMBL/GenBank/DDBJ databases">
        <authorList>
            <consortium name="DOE Joint Genome Institute"/>
            <person name="Kuo A."/>
            <person name="Ruytinx J."/>
            <person name="Rineau F."/>
            <person name="Colpaert J."/>
            <person name="Kohler A."/>
            <person name="Nagy L.G."/>
            <person name="Floudas D."/>
            <person name="Copeland A."/>
            <person name="Barry K.W."/>
            <person name="Cichocki N."/>
            <person name="Veneault-Fourrey C."/>
            <person name="LaButti K."/>
            <person name="Lindquist E.A."/>
            <person name="Lipzen A."/>
            <person name="Lundell T."/>
            <person name="Morin E."/>
            <person name="Murat C."/>
            <person name="Sun H."/>
            <person name="Tunlid A."/>
            <person name="Henrissat B."/>
            <person name="Grigoriev I.V."/>
            <person name="Hibbett D.S."/>
            <person name="Martin F."/>
            <person name="Nordberg H.P."/>
            <person name="Cantor M.N."/>
            <person name="Hua S.X."/>
        </authorList>
    </citation>
    <scope>NUCLEOTIDE SEQUENCE [LARGE SCALE GENOMIC DNA]</scope>
    <source>
        <strain evidence="9 10">UH-Slu-Lm8-n1</strain>
    </source>
</reference>
<dbReference type="PANTHER" id="PTHR43982">
    <property type="entry name" value="UBIQUITIN CARBOXYL-TERMINAL HYDROLASE"/>
    <property type="match status" value="1"/>
</dbReference>
<keyword evidence="4" id="KW-0833">Ubl conjugation pathway</keyword>
<dbReference type="InterPro" id="IPR038765">
    <property type="entry name" value="Papain-like_cys_pep_sf"/>
</dbReference>
<reference evidence="10" key="2">
    <citation type="submission" date="2015-01" db="EMBL/GenBank/DDBJ databases">
        <title>Evolutionary Origins and Diversification of the Mycorrhizal Mutualists.</title>
        <authorList>
            <consortium name="DOE Joint Genome Institute"/>
            <consortium name="Mycorrhizal Genomics Consortium"/>
            <person name="Kohler A."/>
            <person name="Kuo A."/>
            <person name="Nagy L.G."/>
            <person name="Floudas D."/>
            <person name="Copeland A."/>
            <person name="Barry K.W."/>
            <person name="Cichocki N."/>
            <person name="Veneault-Fourrey C."/>
            <person name="LaButti K."/>
            <person name="Lindquist E.A."/>
            <person name="Lipzen A."/>
            <person name="Lundell T."/>
            <person name="Morin E."/>
            <person name="Murat C."/>
            <person name="Riley R."/>
            <person name="Ohm R."/>
            <person name="Sun H."/>
            <person name="Tunlid A."/>
            <person name="Henrissat B."/>
            <person name="Grigoriev I.V."/>
            <person name="Hibbett D.S."/>
            <person name="Martin F."/>
        </authorList>
    </citation>
    <scope>NUCLEOTIDE SEQUENCE [LARGE SCALE GENOMIC DNA]</scope>
    <source>
        <strain evidence="10">UH-Slu-Lm8-n1</strain>
    </source>
</reference>
<dbReference type="InterPro" id="IPR001394">
    <property type="entry name" value="Peptidase_C19_UCH"/>
</dbReference>
<accession>A0A0D0BCD1</accession>
<dbReference type="STRING" id="930992.A0A0D0BCD1"/>
<evidence type="ECO:0000313" key="10">
    <source>
        <dbReference type="Proteomes" id="UP000054485"/>
    </source>
</evidence>
<feature type="region of interest" description="Disordered" evidence="7">
    <location>
        <begin position="900"/>
        <end position="1001"/>
    </location>
</feature>
<dbReference type="GO" id="GO:0004843">
    <property type="term" value="F:cysteine-type deubiquitinase activity"/>
    <property type="evidence" value="ECO:0007669"/>
    <property type="project" value="UniProtKB-EC"/>
</dbReference>
<evidence type="ECO:0000256" key="7">
    <source>
        <dbReference type="SAM" id="MobiDB-lite"/>
    </source>
</evidence>
<feature type="domain" description="USP" evidence="8">
    <location>
        <begin position="796"/>
        <end position="1354"/>
    </location>
</feature>
<dbReference type="SUPFAM" id="SSF54001">
    <property type="entry name" value="Cysteine proteinases"/>
    <property type="match status" value="1"/>
</dbReference>
<dbReference type="GO" id="GO:0061136">
    <property type="term" value="P:regulation of proteasomal protein catabolic process"/>
    <property type="evidence" value="ECO:0007669"/>
    <property type="project" value="TreeGrafter"/>
</dbReference>
<dbReference type="GO" id="GO:0070628">
    <property type="term" value="F:proteasome binding"/>
    <property type="evidence" value="ECO:0007669"/>
    <property type="project" value="TreeGrafter"/>
</dbReference>
<name>A0A0D0BCD1_9AGAM</name>
<dbReference type="GO" id="GO:0043161">
    <property type="term" value="P:proteasome-mediated ubiquitin-dependent protein catabolic process"/>
    <property type="evidence" value="ECO:0007669"/>
    <property type="project" value="InterPro"/>
</dbReference>
<evidence type="ECO:0000259" key="8">
    <source>
        <dbReference type="PROSITE" id="PS50235"/>
    </source>
</evidence>
<dbReference type="GO" id="GO:0016579">
    <property type="term" value="P:protein deubiquitination"/>
    <property type="evidence" value="ECO:0007669"/>
    <property type="project" value="InterPro"/>
</dbReference>
<dbReference type="InterPro" id="IPR025305">
    <property type="entry name" value="UCH_repeat_domain"/>
</dbReference>
<dbReference type="Gene3D" id="3.90.70.10">
    <property type="entry name" value="Cysteine proteinases"/>
    <property type="match status" value="2"/>
</dbReference>
<feature type="region of interest" description="Disordered" evidence="7">
    <location>
        <begin position="1009"/>
        <end position="1028"/>
    </location>
</feature>
<dbReference type="Proteomes" id="UP000054485">
    <property type="component" value="Unassembled WGS sequence"/>
</dbReference>
<dbReference type="InterPro" id="IPR044635">
    <property type="entry name" value="UBP14-like"/>
</dbReference>
<dbReference type="CDD" id="cd02666">
    <property type="entry name" value="Peptidase_C19J"/>
    <property type="match status" value="1"/>
</dbReference>
<keyword evidence="6" id="KW-0788">Thiol protease</keyword>
<comment type="catalytic activity">
    <reaction evidence="1">
        <text>Thiol-dependent hydrolysis of ester, thioester, amide, peptide and isopeptide bonds formed by the C-terminal Gly of ubiquitin (a 76-residue protein attached to proteins as an intracellular targeting signal).</text>
        <dbReference type="EC" id="3.4.19.12"/>
    </reaction>
</comment>
<feature type="region of interest" description="Disordered" evidence="7">
    <location>
        <begin position="254"/>
        <end position="282"/>
    </location>
</feature>
<dbReference type="PROSITE" id="PS00973">
    <property type="entry name" value="USP_2"/>
    <property type="match status" value="1"/>
</dbReference>
<dbReference type="PANTHER" id="PTHR43982:SF6">
    <property type="entry name" value="UBIQUITIN CARBOXYL-TERMINAL HYDROLASE 2-RELATED"/>
    <property type="match status" value="1"/>
</dbReference>
<protein>
    <recommendedName>
        <fullName evidence="2">ubiquitinyl hydrolase 1</fullName>
        <ecNumber evidence="2">3.4.19.12</ecNumber>
    </recommendedName>
</protein>
<feature type="compositionally biased region" description="Low complexity" evidence="7">
    <location>
        <begin position="1"/>
        <end position="15"/>
    </location>
</feature>
<evidence type="ECO:0000256" key="2">
    <source>
        <dbReference type="ARBA" id="ARBA00012759"/>
    </source>
</evidence>
<feature type="region of interest" description="Disordered" evidence="7">
    <location>
        <begin position="462"/>
        <end position="484"/>
    </location>
</feature>
<evidence type="ECO:0000256" key="3">
    <source>
        <dbReference type="ARBA" id="ARBA00022670"/>
    </source>
</evidence>